<gene>
    <name evidence="2" type="ORF">LCGC14_3105270</name>
</gene>
<organism evidence="2">
    <name type="scientific">marine sediment metagenome</name>
    <dbReference type="NCBI Taxonomy" id="412755"/>
    <lineage>
        <taxon>unclassified sequences</taxon>
        <taxon>metagenomes</taxon>
        <taxon>ecological metagenomes</taxon>
    </lineage>
</organism>
<evidence type="ECO:0000313" key="2">
    <source>
        <dbReference type="EMBL" id="KKK52403.1"/>
    </source>
</evidence>
<proteinExistence type="predicted"/>
<accession>A0A0F8W6Z4</accession>
<protein>
    <submittedName>
        <fullName evidence="2">Uncharacterized protein</fullName>
    </submittedName>
</protein>
<comment type="caution">
    <text evidence="2">The sequence shown here is derived from an EMBL/GenBank/DDBJ whole genome shotgun (WGS) entry which is preliminary data.</text>
</comment>
<feature type="compositionally biased region" description="Acidic residues" evidence="1">
    <location>
        <begin position="245"/>
        <end position="322"/>
    </location>
</feature>
<evidence type="ECO:0000256" key="1">
    <source>
        <dbReference type="SAM" id="MobiDB-lite"/>
    </source>
</evidence>
<feature type="non-terminal residue" evidence="2">
    <location>
        <position position="322"/>
    </location>
</feature>
<dbReference type="EMBL" id="LAZR01067029">
    <property type="protein sequence ID" value="KKK52403.1"/>
    <property type="molecule type" value="Genomic_DNA"/>
</dbReference>
<dbReference type="AlphaFoldDB" id="A0A0F8W6Z4"/>
<name>A0A0F8W6Z4_9ZZZZ</name>
<reference evidence="2" key="1">
    <citation type="journal article" date="2015" name="Nature">
        <title>Complex archaea that bridge the gap between prokaryotes and eukaryotes.</title>
        <authorList>
            <person name="Spang A."/>
            <person name="Saw J.H."/>
            <person name="Jorgensen S.L."/>
            <person name="Zaremba-Niedzwiedzka K."/>
            <person name="Martijn J."/>
            <person name="Lind A.E."/>
            <person name="van Eijk R."/>
            <person name="Schleper C."/>
            <person name="Guy L."/>
            <person name="Ettema T.J."/>
        </authorList>
    </citation>
    <scope>NUCLEOTIDE SEQUENCE</scope>
</reference>
<sequence>MATYIIEFVADCSDSDYTLTIKEPGQSVTFGSCVIPSIFQITPLKDIDPRVIGFWAQLVKTQFPLTGVVVFGKDGLIYEGSTINMDPHVALDTVWQEFQDVQNTWSPTSEDPYKVAQLLQFIENDQISESIDSMFVHTTRVCENQLPAVAWIQYGKISGTKIEWHKPYETTLMWSSKANLENDPGIVICDGEWEYAGWVPTQGIYLRYNNALPGQEHCMRIVYKAGCDVLKTVDFGANFIPVPDVEGEGDEGEEVGEEGEEVGEEVAEEEVAEEEGEEGEEVVEEGDGEDDGEDEGGEEGEEVEEEGEGEEVEEEGEGEEEV</sequence>
<feature type="region of interest" description="Disordered" evidence="1">
    <location>
        <begin position="240"/>
        <end position="322"/>
    </location>
</feature>